<comment type="caution">
    <text evidence="1">The sequence shown here is derived from an EMBL/GenBank/DDBJ whole genome shotgun (WGS) entry which is preliminary data.</text>
</comment>
<evidence type="ECO:0000313" key="1">
    <source>
        <dbReference type="EMBL" id="KAK2573231.1"/>
    </source>
</evidence>
<name>A0AAD9R5N3_ACRCE</name>
<dbReference type="EMBL" id="JARQWQ010000003">
    <property type="protein sequence ID" value="KAK2573231.1"/>
    <property type="molecule type" value="Genomic_DNA"/>
</dbReference>
<sequence>MLWLETANTKGLENYTPDLSTMCIKWCINGALVLCNSPTSSRQAPSQLGASISNAQHVKKKTTELVDLYHLKELTVSFVKTANEMAQTAKGGPNIQRKQIPTTVMSAQYSMPSKLADKVMTTNTKGIPVKKKLSLSLKAYAADSTSVTTFFN</sequence>
<dbReference type="AlphaFoldDB" id="A0AAD9R5N3"/>
<keyword evidence="2" id="KW-1185">Reference proteome</keyword>
<gene>
    <name evidence="1" type="ORF">P5673_002285</name>
</gene>
<evidence type="ECO:0000313" key="2">
    <source>
        <dbReference type="Proteomes" id="UP001249851"/>
    </source>
</evidence>
<dbReference type="Proteomes" id="UP001249851">
    <property type="component" value="Unassembled WGS sequence"/>
</dbReference>
<reference evidence="1" key="1">
    <citation type="journal article" date="2023" name="G3 (Bethesda)">
        <title>Whole genome assembly and annotation of the endangered Caribbean coral Acropora cervicornis.</title>
        <authorList>
            <person name="Selwyn J.D."/>
            <person name="Vollmer S.V."/>
        </authorList>
    </citation>
    <scope>NUCLEOTIDE SEQUENCE</scope>
    <source>
        <strain evidence="1">K2</strain>
    </source>
</reference>
<reference evidence="1" key="2">
    <citation type="journal article" date="2023" name="Science">
        <title>Genomic signatures of disease resistance in endangered staghorn corals.</title>
        <authorList>
            <person name="Vollmer S.V."/>
            <person name="Selwyn J.D."/>
            <person name="Despard B.A."/>
            <person name="Roesel C.L."/>
        </authorList>
    </citation>
    <scope>NUCLEOTIDE SEQUENCE</scope>
    <source>
        <strain evidence="1">K2</strain>
    </source>
</reference>
<organism evidence="1 2">
    <name type="scientific">Acropora cervicornis</name>
    <name type="common">Staghorn coral</name>
    <dbReference type="NCBI Taxonomy" id="6130"/>
    <lineage>
        <taxon>Eukaryota</taxon>
        <taxon>Metazoa</taxon>
        <taxon>Cnidaria</taxon>
        <taxon>Anthozoa</taxon>
        <taxon>Hexacorallia</taxon>
        <taxon>Scleractinia</taxon>
        <taxon>Astrocoeniina</taxon>
        <taxon>Acroporidae</taxon>
        <taxon>Acropora</taxon>
    </lineage>
</organism>
<proteinExistence type="predicted"/>
<protein>
    <submittedName>
        <fullName evidence="1">Uncharacterized protein</fullName>
    </submittedName>
</protein>
<accession>A0AAD9R5N3</accession>